<evidence type="ECO:0000256" key="6">
    <source>
        <dbReference type="ARBA" id="ARBA00022763"/>
    </source>
</evidence>
<keyword evidence="8" id="KW-0460">Magnesium</keyword>
<accession>A0A544I7D6</accession>
<evidence type="ECO:0000256" key="15">
    <source>
        <dbReference type="ARBA" id="ARBA00041979"/>
    </source>
</evidence>
<dbReference type="GO" id="GO:0044716">
    <property type="term" value="F:8-oxo-GDP phosphatase activity"/>
    <property type="evidence" value="ECO:0007669"/>
    <property type="project" value="TreeGrafter"/>
</dbReference>
<dbReference type="GO" id="GO:0035539">
    <property type="term" value="F:8-oxo-7,8-dihydrodeoxyguanosine triphosphate pyrophosphatase activity"/>
    <property type="evidence" value="ECO:0007669"/>
    <property type="project" value="UniProtKB-EC"/>
</dbReference>
<proteinExistence type="inferred from homology"/>
<feature type="domain" description="Nudix hydrolase" evidence="18">
    <location>
        <begin position="23"/>
        <end position="148"/>
    </location>
</feature>
<evidence type="ECO:0000256" key="1">
    <source>
        <dbReference type="ARBA" id="ARBA00001946"/>
    </source>
</evidence>
<dbReference type="PROSITE" id="PS00893">
    <property type="entry name" value="NUDIX_BOX"/>
    <property type="match status" value="1"/>
</dbReference>
<evidence type="ECO:0000256" key="9">
    <source>
        <dbReference type="ARBA" id="ARBA00023204"/>
    </source>
</evidence>
<protein>
    <recommendedName>
        <fullName evidence="13">8-oxo-dGTP diphosphatase</fullName>
        <ecNumber evidence="12">3.6.1.55</ecNumber>
    </recommendedName>
    <alternativeName>
        <fullName evidence="16">7,8-dihydro-8-oxoguanine-triphosphatase</fullName>
    </alternativeName>
    <alternativeName>
        <fullName evidence="15">Mutator protein MutT</fullName>
    </alternativeName>
    <alternativeName>
        <fullName evidence="14">dGTP pyrophosphohydrolase</fullName>
    </alternativeName>
</protein>
<evidence type="ECO:0000256" key="7">
    <source>
        <dbReference type="ARBA" id="ARBA00022801"/>
    </source>
</evidence>
<dbReference type="EMBL" id="VIOS01000065">
    <property type="protein sequence ID" value="TQP11117.1"/>
    <property type="molecule type" value="Genomic_DNA"/>
</dbReference>
<evidence type="ECO:0000256" key="11">
    <source>
        <dbReference type="ARBA" id="ARBA00036904"/>
    </source>
</evidence>
<dbReference type="PROSITE" id="PS51462">
    <property type="entry name" value="NUDIX"/>
    <property type="match status" value="1"/>
</dbReference>
<comment type="catalytic activity">
    <reaction evidence="10">
        <text>8-oxo-dGTP + H2O = 8-oxo-dGMP + diphosphate + H(+)</text>
        <dbReference type="Rhea" id="RHEA:31575"/>
        <dbReference type="ChEBI" id="CHEBI:15377"/>
        <dbReference type="ChEBI" id="CHEBI:15378"/>
        <dbReference type="ChEBI" id="CHEBI:33019"/>
        <dbReference type="ChEBI" id="CHEBI:63224"/>
        <dbReference type="ChEBI" id="CHEBI:77896"/>
        <dbReference type="EC" id="3.6.1.55"/>
    </reaction>
</comment>
<dbReference type="GO" id="GO:0006281">
    <property type="term" value="P:DNA repair"/>
    <property type="evidence" value="ECO:0007669"/>
    <property type="project" value="UniProtKB-KW"/>
</dbReference>
<dbReference type="Pfam" id="PF00293">
    <property type="entry name" value="NUDIX"/>
    <property type="match status" value="1"/>
</dbReference>
<evidence type="ECO:0000259" key="18">
    <source>
        <dbReference type="PROSITE" id="PS51462"/>
    </source>
</evidence>
<dbReference type="GO" id="GO:0044715">
    <property type="term" value="F:8-oxo-dGDP phosphatase activity"/>
    <property type="evidence" value="ECO:0007669"/>
    <property type="project" value="TreeGrafter"/>
</dbReference>
<comment type="cofactor">
    <cofactor evidence="1">
        <name>Mg(2+)</name>
        <dbReference type="ChEBI" id="CHEBI:18420"/>
    </cofactor>
</comment>
<dbReference type="Gene3D" id="3.90.79.10">
    <property type="entry name" value="Nucleoside Triphosphate Pyrophosphohydrolase"/>
    <property type="match status" value="1"/>
</dbReference>
<dbReference type="InterPro" id="IPR020476">
    <property type="entry name" value="Nudix_hydrolase"/>
</dbReference>
<keyword evidence="4" id="KW-0235">DNA replication</keyword>
<evidence type="ECO:0000256" key="3">
    <source>
        <dbReference type="ARBA" id="ARBA00022457"/>
    </source>
</evidence>
<comment type="similarity">
    <text evidence="2 17">Belongs to the Nudix hydrolase family.</text>
</comment>
<comment type="catalytic activity">
    <reaction evidence="11">
        <text>8-oxo-GTP + H2O = 8-oxo-GMP + diphosphate + H(+)</text>
        <dbReference type="Rhea" id="RHEA:67616"/>
        <dbReference type="ChEBI" id="CHEBI:15377"/>
        <dbReference type="ChEBI" id="CHEBI:15378"/>
        <dbReference type="ChEBI" id="CHEBI:33019"/>
        <dbReference type="ChEBI" id="CHEBI:143553"/>
        <dbReference type="ChEBI" id="CHEBI:145694"/>
    </reaction>
</comment>
<dbReference type="EC" id="3.6.1.55" evidence="12"/>
<evidence type="ECO:0000256" key="12">
    <source>
        <dbReference type="ARBA" id="ARBA00038905"/>
    </source>
</evidence>
<gene>
    <name evidence="19" type="ORF">FLM02_14915</name>
</gene>
<dbReference type="InterPro" id="IPR047127">
    <property type="entry name" value="MutT-like"/>
</dbReference>
<reference evidence="19 20" key="1">
    <citation type="submission" date="2019-07" db="EMBL/GenBank/DDBJ databases">
        <title>Phenotypic and genotypic antimicrobial resistance traits of Vibrio cholerae non-O1/non-O139 isolated from a large Austrian lake frequently associated with cases of infection.</title>
        <authorList>
            <person name="Lepuschitz S."/>
            <person name="Baron S."/>
            <person name="Larvor E."/>
            <person name="Granier S."/>
            <person name="Pretzer C."/>
            <person name="Mach R.L."/>
            <person name="Farnleitner A.H."/>
            <person name="Ruppitsch W."/>
            <person name="Pleininger S."/>
            <person name="Indra A."/>
            <person name="Kirschner A.K.T."/>
        </authorList>
    </citation>
    <scope>NUCLEOTIDE SEQUENCE [LARGE SCALE GENOMIC DNA]</scope>
    <source>
        <strain evidence="19 20">A12JL36W90</strain>
    </source>
</reference>
<evidence type="ECO:0000256" key="13">
    <source>
        <dbReference type="ARBA" id="ARBA00040794"/>
    </source>
</evidence>
<evidence type="ECO:0000256" key="5">
    <source>
        <dbReference type="ARBA" id="ARBA00022723"/>
    </source>
</evidence>
<evidence type="ECO:0000256" key="10">
    <source>
        <dbReference type="ARBA" id="ARBA00035861"/>
    </source>
</evidence>
<evidence type="ECO:0000256" key="16">
    <source>
        <dbReference type="ARBA" id="ARBA00042798"/>
    </source>
</evidence>
<dbReference type="GO" id="GO:0006260">
    <property type="term" value="P:DNA replication"/>
    <property type="evidence" value="ECO:0007669"/>
    <property type="project" value="UniProtKB-KW"/>
</dbReference>
<organism evidence="19 20">
    <name type="scientific">Vibrio cholerae</name>
    <dbReference type="NCBI Taxonomy" id="666"/>
    <lineage>
        <taxon>Bacteria</taxon>
        <taxon>Pseudomonadati</taxon>
        <taxon>Pseudomonadota</taxon>
        <taxon>Gammaproteobacteria</taxon>
        <taxon>Vibrionales</taxon>
        <taxon>Vibrionaceae</taxon>
        <taxon>Vibrio</taxon>
    </lineage>
</organism>
<dbReference type="CDD" id="cd02883">
    <property type="entry name" value="NUDIX_Hydrolase"/>
    <property type="match status" value="1"/>
</dbReference>
<dbReference type="SUPFAM" id="SSF55811">
    <property type="entry name" value="Nudix"/>
    <property type="match status" value="1"/>
</dbReference>
<dbReference type="PANTHER" id="PTHR47707:SF1">
    <property type="entry name" value="NUDIX HYDROLASE FAMILY PROTEIN"/>
    <property type="match status" value="1"/>
</dbReference>
<dbReference type="PANTHER" id="PTHR47707">
    <property type="entry name" value="8-OXO-DGTP DIPHOSPHATASE"/>
    <property type="match status" value="1"/>
</dbReference>
<comment type="caution">
    <text evidence="19">The sequence shown here is derived from an EMBL/GenBank/DDBJ whole genome shotgun (WGS) entry which is preliminary data.</text>
</comment>
<dbReference type="RefSeq" id="WP_142542250.1">
    <property type="nucleotide sequence ID" value="NZ_JAUPDE010000012.1"/>
</dbReference>
<evidence type="ECO:0000313" key="19">
    <source>
        <dbReference type="EMBL" id="TQP11117.1"/>
    </source>
</evidence>
<dbReference type="GO" id="GO:0046872">
    <property type="term" value="F:metal ion binding"/>
    <property type="evidence" value="ECO:0007669"/>
    <property type="project" value="UniProtKB-KW"/>
</dbReference>
<dbReference type="InterPro" id="IPR020084">
    <property type="entry name" value="NUDIX_hydrolase_CS"/>
</dbReference>
<dbReference type="Proteomes" id="UP000319979">
    <property type="component" value="Unassembled WGS sequence"/>
</dbReference>
<evidence type="ECO:0000256" key="4">
    <source>
        <dbReference type="ARBA" id="ARBA00022705"/>
    </source>
</evidence>
<evidence type="ECO:0000256" key="14">
    <source>
        <dbReference type="ARBA" id="ARBA00041592"/>
    </source>
</evidence>
<dbReference type="InterPro" id="IPR015797">
    <property type="entry name" value="NUDIX_hydrolase-like_dom_sf"/>
</dbReference>
<dbReference type="PRINTS" id="PR00502">
    <property type="entry name" value="NUDIXFAMILY"/>
</dbReference>
<evidence type="ECO:0000256" key="2">
    <source>
        <dbReference type="ARBA" id="ARBA00005582"/>
    </source>
</evidence>
<evidence type="ECO:0000313" key="20">
    <source>
        <dbReference type="Proteomes" id="UP000319979"/>
    </source>
</evidence>
<keyword evidence="9" id="KW-0234">DNA repair</keyword>
<evidence type="ECO:0000256" key="17">
    <source>
        <dbReference type="RuleBase" id="RU003476"/>
    </source>
</evidence>
<keyword evidence="7 17" id="KW-0378">Hydrolase</keyword>
<name>A0A544I7D6_VIBCL</name>
<keyword evidence="6" id="KW-0227">DNA damage</keyword>
<dbReference type="AlphaFoldDB" id="A0A544I7D6"/>
<dbReference type="InterPro" id="IPR000086">
    <property type="entry name" value="NUDIX_hydrolase_dom"/>
</dbReference>
<sequence>MSVEKTEPVEKNVSVEKTPTRLPVAECVSFLLIKEGSCLLERRSATKASDPNIIAIPGGHIEAGENQAQALQREVQEELGVDATRSVYLCSLYHPTEFELQLLHYYVVDQWQGEIACHEADEVFWTPIAPSAVETIADKIAIEEFQRLYPRYLAL</sequence>
<evidence type="ECO:0000256" key="8">
    <source>
        <dbReference type="ARBA" id="ARBA00022842"/>
    </source>
</evidence>
<keyword evidence="3" id="KW-0515">Mutator protein</keyword>
<dbReference type="GO" id="GO:0008413">
    <property type="term" value="F:8-oxo-7,8-dihydroguanosine triphosphate pyrophosphatase activity"/>
    <property type="evidence" value="ECO:0007669"/>
    <property type="project" value="TreeGrafter"/>
</dbReference>
<keyword evidence="5" id="KW-0479">Metal-binding</keyword>